<dbReference type="InterPro" id="IPR036890">
    <property type="entry name" value="HATPase_C_sf"/>
</dbReference>
<dbReference type="GO" id="GO:0005524">
    <property type="term" value="F:ATP binding"/>
    <property type="evidence" value="ECO:0007669"/>
    <property type="project" value="UniProtKB-KW"/>
</dbReference>
<dbReference type="OrthoDB" id="9760839at2"/>
<proteinExistence type="predicted"/>
<keyword evidence="4" id="KW-0808">Transferase</keyword>
<dbReference type="RefSeq" id="WP_071502880.1">
    <property type="nucleotide sequence ID" value="NZ_MORL01000004.1"/>
</dbReference>
<dbReference type="GO" id="GO:0000155">
    <property type="term" value="F:phosphorelay sensor kinase activity"/>
    <property type="evidence" value="ECO:0007669"/>
    <property type="project" value="InterPro"/>
</dbReference>
<dbReference type="Gene3D" id="1.20.5.1930">
    <property type="match status" value="1"/>
</dbReference>
<keyword evidence="9" id="KW-1133">Transmembrane helix</keyword>
<dbReference type="CDD" id="cd16917">
    <property type="entry name" value="HATPase_UhpB-NarQ-NarX-like"/>
    <property type="match status" value="1"/>
</dbReference>
<evidence type="ECO:0000259" key="10">
    <source>
        <dbReference type="PROSITE" id="PS50109"/>
    </source>
</evidence>
<evidence type="ECO:0000256" key="2">
    <source>
        <dbReference type="ARBA" id="ARBA00012438"/>
    </source>
</evidence>
<keyword evidence="9" id="KW-0812">Transmembrane</keyword>
<dbReference type="GO" id="GO:0016020">
    <property type="term" value="C:membrane"/>
    <property type="evidence" value="ECO:0007669"/>
    <property type="project" value="InterPro"/>
</dbReference>
<evidence type="ECO:0000256" key="5">
    <source>
        <dbReference type="ARBA" id="ARBA00022741"/>
    </source>
</evidence>
<dbReference type="SUPFAM" id="SSF55874">
    <property type="entry name" value="ATPase domain of HSP90 chaperone/DNA topoisomerase II/histidine kinase"/>
    <property type="match status" value="1"/>
</dbReference>
<keyword evidence="8" id="KW-0902">Two-component regulatory system</keyword>
<keyword evidence="12" id="KW-1185">Reference proteome</keyword>
<dbReference type="Pfam" id="PF02518">
    <property type="entry name" value="HATPase_c"/>
    <property type="match status" value="1"/>
</dbReference>
<gene>
    <name evidence="11" type="ORF">BLX24_09380</name>
</gene>
<dbReference type="InterPro" id="IPR011712">
    <property type="entry name" value="Sig_transdc_His_kin_sub3_dim/P"/>
</dbReference>
<dbReference type="PANTHER" id="PTHR24421">
    <property type="entry name" value="NITRATE/NITRITE SENSOR PROTEIN NARX-RELATED"/>
    <property type="match status" value="1"/>
</dbReference>
<dbReference type="PROSITE" id="PS50109">
    <property type="entry name" value="HIS_KIN"/>
    <property type="match status" value="1"/>
</dbReference>
<keyword evidence="9" id="KW-0472">Membrane</keyword>
<keyword evidence="6 11" id="KW-0418">Kinase</keyword>
<dbReference type="Pfam" id="PF07730">
    <property type="entry name" value="HisKA_3"/>
    <property type="match status" value="1"/>
</dbReference>
<evidence type="ECO:0000313" key="11">
    <source>
        <dbReference type="EMBL" id="OIN59196.1"/>
    </source>
</evidence>
<keyword evidence="5" id="KW-0547">Nucleotide-binding</keyword>
<accession>A0A1S2VLW9</accession>
<dbReference type="AlphaFoldDB" id="A0A1S2VLW9"/>
<evidence type="ECO:0000256" key="7">
    <source>
        <dbReference type="ARBA" id="ARBA00022840"/>
    </source>
</evidence>
<dbReference type="EMBL" id="MORL01000004">
    <property type="protein sequence ID" value="OIN59196.1"/>
    <property type="molecule type" value="Genomic_DNA"/>
</dbReference>
<reference evidence="11 12" key="1">
    <citation type="submission" date="2016-10" db="EMBL/GenBank/DDBJ databases">
        <title>Arsenicibacter rosenii gen. nov., sp. nov., an efficient arsenic-methylating bacterium isolated from an arsenic-contaminated paddy soil.</title>
        <authorList>
            <person name="Huang K."/>
        </authorList>
    </citation>
    <scope>NUCLEOTIDE SEQUENCE [LARGE SCALE GENOMIC DNA]</scope>
    <source>
        <strain evidence="11 12">SM-1</strain>
    </source>
</reference>
<evidence type="ECO:0000313" key="12">
    <source>
        <dbReference type="Proteomes" id="UP000181790"/>
    </source>
</evidence>
<evidence type="ECO:0000256" key="4">
    <source>
        <dbReference type="ARBA" id="ARBA00022679"/>
    </source>
</evidence>
<dbReference type="PANTHER" id="PTHR24421:SF10">
    <property type="entry name" value="NITRATE_NITRITE SENSOR PROTEIN NARQ"/>
    <property type="match status" value="1"/>
</dbReference>
<protein>
    <recommendedName>
        <fullName evidence="2">histidine kinase</fullName>
        <ecNumber evidence="2">2.7.13.3</ecNumber>
    </recommendedName>
</protein>
<evidence type="ECO:0000256" key="8">
    <source>
        <dbReference type="ARBA" id="ARBA00023012"/>
    </source>
</evidence>
<name>A0A1S2VLW9_9BACT</name>
<dbReference type="InterPro" id="IPR003594">
    <property type="entry name" value="HATPase_dom"/>
</dbReference>
<evidence type="ECO:0000256" key="3">
    <source>
        <dbReference type="ARBA" id="ARBA00022553"/>
    </source>
</evidence>
<dbReference type="EC" id="2.7.13.3" evidence="2"/>
<dbReference type="SMART" id="SM00387">
    <property type="entry name" value="HATPase_c"/>
    <property type="match status" value="1"/>
</dbReference>
<keyword evidence="7" id="KW-0067">ATP-binding</keyword>
<comment type="catalytic activity">
    <reaction evidence="1">
        <text>ATP + protein L-histidine = ADP + protein N-phospho-L-histidine.</text>
        <dbReference type="EC" id="2.7.13.3"/>
    </reaction>
</comment>
<sequence>MASTSTSLDLFVLIFGGALAMLILVAGVVAFTVLYQKRIYKQTLLVKQMEVKHQQELIYHTFEGIETERKRVARDLHDDIGAALSAMRLLVGQMISQQGETEVLAERCKQLIDNTIQSVRTISNDLLPHGLEELGLAYSLEGLCEEAANLTDADVCCDVIDLPATRPNLNLLLYRIVQELLNNAVKYAGATQISIQLTEETGDYLFVYADNGQGFDFSSAYQKKSLGLKNIETRARMLGSQVLFQTAPSAGLRVSIAIPKSSYL</sequence>
<organism evidence="11 12">
    <name type="scientific">Arsenicibacter rosenii</name>
    <dbReference type="NCBI Taxonomy" id="1750698"/>
    <lineage>
        <taxon>Bacteria</taxon>
        <taxon>Pseudomonadati</taxon>
        <taxon>Bacteroidota</taxon>
        <taxon>Cytophagia</taxon>
        <taxon>Cytophagales</taxon>
        <taxon>Spirosomataceae</taxon>
        <taxon>Arsenicibacter</taxon>
    </lineage>
</organism>
<feature type="transmembrane region" description="Helical" evidence="9">
    <location>
        <begin position="12"/>
        <end position="35"/>
    </location>
</feature>
<dbReference type="GO" id="GO:0046983">
    <property type="term" value="F:protein dimerization activity"/>
    <property type="evidence" value="ECO:0007669"/>
    <property type="project" value="InterPro"/>
</dbReference>
<feature type="domain" description="Histidine kinase" evidence="10">
    <location>
        <begin position="71"/>
        <end position="262"/>
    </location>
</feature>
<keyword evidence="3" id="KW-0597">Phosphoprotein</keyword>
<evidence type="ECO:0000256" key="1">
    <source>
        <dbReference type="ARBA" id="ARBA00000085"/>
    </source>
</evidence>
<dbReference type="InterPro" id="IPR005467">
    <property type="entry name" value="His_kinase_dom"/>
</dbReference>
<dbReference type="Proteomes" id="UP000181790">
    <property type="component" value="Unassembled WGS sequence"/>
</dbReference>
<evidence type="ECO:0000256" key="6">
    <source>
        <dbReference type="ARBA" id="ARBA00022777"/>
    </source>
</evidence>
<dbReference type="Gene3D" id="3.30.565.10">
    <property type="entry name" value="Histidine kinase-like ATPase, C-terminal domain"/>
    <property type="match status" value="1"/>
</dbReference>
<evidence type="ECO:0000256" key="9">
    <source>
        <dbReference type="SAM" id="Phobius"/>
    </source>
</evidence>
<comment type="caution">
    <text evidence="11">The sequence shown here is derived from an EMBL/GenBank/DDBJ whole genome shotgun (WGS) entry which is preliminary data.</text>
</comment>
<dbReference type="InterPro" id="IPR050482">
    <property type="entry name" value="Sensor_HK_TwoCompSys"/>
</dbReference>